<accession>A0A846MCN0</accession>
<dbReference type="RefSeq" id="WP_166909034.1">
    <property type="nucleotide sequence ID" value="NZ_JAASRS010000001.1"/>
</dbReference>
<dbReference type="Proteomes" id="UP000532769">
    <property type="component" value="Unassembled WGS sequence"/>
</dbReference>
<protein>
    <submittedName>
        <fullName evidence="1">Uncharacterized protein</fullName>
    </submittedName>
</protein>
<comment type="caution">
    <text evidence="1">The sequence shown here is derived from an EMBL/GenBank/DDBJ whole genome shotgun (WGS) entry which is preliminary data.</text>
</comment>
<sequence>MKKLPIVHNLREAINEVIKNNKEEGYPPNRFIQAVNVKDEDLLRVCSKMVTSPDSLSALYDAISKHPNLLTIEDFIVVHGEKWGFSSEIIEECKKRVQLFDEIARKKRFSVYAE</sequence>
<organism evidence="1 2">
    <name type="scientific">Saccharococcus thermophilus</name>
    <dbReference type="NCBI Taxonomy" id="29396"/>
    <lineage>
        <taxon>Bacteria</taxon>
        <taxon>Bacillati</taxon>
        <taxon>Bacillota</taxon>
        <taxon>Bacilli</taxon>
        <taxon>Bacillales</taxon>
        <taxon>Anoxybacillaceae</taxon>
        <taxon>Saccharococcus</taxon>
    </lineage>
</organism>
<reference evidence="1 2" key="1">
    <citation type="submission" date="2020-03" db="EMBL/GenBank/DDBJ databases">
        <title>Genomic Encyclopedia of Archaeal and Bacterial Type Strains, Phase II (KMG-II): from individual species to whole genera.</title>
        <authorList>
            <person name="Goeker M."/>
        </authorList>
    </citation>
    <scope>NUCLEOTIDE SEQUENCE [LARGE SCALE GENOMIC DNA]</scope>
    <source>
        <strain evidence="1 2">DSM 4749</strain>
    </source>
</reference>
<dbReference type="AlphaFoldDB" id="A0A846MCN0"/>
<dbReference type="EMBL" id="JAASRS010000001">
    <property type="protein sequence ID" value="NIK14648.1"/>
    <property type="molecule type" value="Genomic_DNA"/>
</dbReference>
<evidence type="ECO:0000313" key="1">
    <source>
        <dbReference type="EMBL" id="NIK14648.1"/>
    </source>
</evidence>
<evidence type="ECO:0000313" key="2">
    <source>
        <dbReference type="Proteomes" id="UP000532769"/>
    </source>
</evidence>
<keyword evidence="2" id="KW-1185">Reference proteome</keyword>
<name>A0A846MCN0_9BACL</name>
<gene>
    <name evidence="1" type="ORF">BDD39_001158</name>
</gene>
<proteinExistence type="predicted"/>